<evidence type="ECO:0000313" key="2">
    <source>
        <dbReference type="Proteomes" id="UP001058074"/>
    </source>
</evidence>
<reference evidence="1" key="1">
    <citation type="journal article" date="2025" name="Int. J. Syst. Evol. Microbiol.">
        <title>Inconstantimicrobium mannanitabidum sp. nov., a novel member of the family Clostridiaceae isolated from anoxic soil under the treatment of reductive soil disinfestation.</title>
        <authorList>
            <person name="Ueki A."/>
            <person name="Tonouchi A."/>
            <person name="Honma S."/>
            <person name="Kaku N."/>
            <person name="Ueki K."/>
        </authorList>
    </citation>
    <scope>NUCLEOTIDE SEQUENCE</scope>
    <source>
        <strain evidence="1">TW13</strain>
    </source>
</reference>
<comment type="caution">
    <text evidence="1">The sequence shown here is derived from an EMBL/GenBank/DDBJ whole genome shotgun (WGS) entry which is preliminary data.</text>
</comment>
<proteinExistence type="predicted"/>
<keyword evidence="2" id="KW-1185">Reference proteome</keyword>
<dbReference type="Proteomes" id="UP001058074">
    <property type="component" value="Unassembled WGS sequence"/>
</dbReference>
<name>A0ACB5RDC0_9CLOT</name>
<gene>
    <name evidence="1" type="ORF">rsdtw13_25210</name>
</gene>
<sequence length="265" mass="30645">MKILDRFERKFGRFYIKNLMVYIVIINAFVYLLEYSGINNLGILNFVLIPQEVMQGQVWRLITFIFIPPSSLNPLFLFFALYFNYLAGAGLENYWGGFKFNVYYLCGMLATIIVSFITGMPADSSYINLALFLAFACVYPDYELLLFFILPIKVKYLAILDCLVIGYEFITVYSLGGKLLVITPLISFLLFFGKDLFNLVTGRTKSYVRKQKFSVKVSTDKPIHRCTVCGITDKDDPDMQFRYCSKCSGTHCYCMNHIRDHKHIE</sequence>
<accession>A0ACB5RDC0</accession>
<organism evidence="1 2">
    <name type="scientific">Inconstantimicrobium mannanitabidum</name>
    <dbReference type="NCBI Taxonomy" id="1604901"/>
    <lineage>
        <taxon>Bacteria</taxon>
        <taxon>Bacillati</taxon>
        <taxon>Bacillota</taxon>
        <taxon>Clostridia</taxon>
        <taxon>Eubacteriales</taxon>
        <taxon>Clostridiaceae</taxon>
        <taxon>Inconstantimicrobium</taxon>
    </lineage>
</organism>
<protein>
    <submittedName>
        <fullName evidence="1">Uncharacterized protein</fullName>
    </submittedName>
</protein>
<evidence type="ECO:0000313" key="1">
    <source>
        <dbReference type="EMBL" id="GKX67263.1"/>
    </source>
</evidence>
<dbReference type="EMBL" id="BROD01000001">
    <property type="protein sequence ID" value="GKX67263.1"/>
    <property type="molecule type" value="Genomic_DNA"/>
</dbReference>